<evidence type="ECO:0000256" key="8">
    <source>
        <dbReference type="ARBA" id="ARBA00022840"/>
    </source>
</evidence>
<comment type="caution">
    <text evidence="12">The sequence shown here is derived from an EMBL/GenBank/DDBJ whole genome shotgun (WGS) entry which is preliminary data.</text>
</comment>
<dbReference type="FunFam" id="1.10.8.960:FF:000002">
    <property type="entry name" value="Glutamate-cysteine ligase Gcs1"/>
    <property type="match status" value="1"/>
</dbReference>
<dbReference type="AlphaFoldDB" id="A0AAN7YYE1"/>
<dbReference type="PANTHER" id="PTHR11164">
    <property type="entry name" value="GLUTAMATE CYSTEINE LIGASE"/>
    <property type="match status" value="1"/>
</dbReference>
<keyword evidence="7 11" id="KW-0547">Nucleotide-binding</keyword>
<keyword evidence="13" id="KW-1185">Reference proteome</keyword>
<comment type="pathway">
    <text evidence="1 11">Sulfur metabolism; glutathione biosynthesis; glutathione from L-cysteine and L-glutamate: step 1/2.</text>
</comment>
<gene>
    <name evidence="12" type="ORF">RB653_001044</name>
</gene>
<dbReference type="InterPro" id="IPR004308">
    <property type="entry name" value="GCS"/>
</dbReference>
<dbReference type="PANTHER" id="PTHR11164:SF0">
    <property type="entry name" value="GLUTAMATE--CYSTEINE LIGASE CATALYTIC SUBUNIT"/>
    <property type="match status" value="1"/>
</dbReference>
<dbReference type="GO" id="GO:0004357">
    <property type="term" value="F:glutamate-cysteine ligase activity"/>
    <property type="evidence" value="ECO:0007669"/>
    <property type="project" value="UniProtKB-UniRule"/>
</dbReference>
<evidence type="ECO:0000256" key="3">
    <source>
        <dbReference type="ARBA" id="ARBA00012220"/>
    </source>
</evidence>
<evidence type="ECO:0000256" key="5">
    <source>
        <dbReference type="ARBA" id="ARBA00022598"/>
    </source>
</evidence>
<dbReference type="EC" id="6.3.2.2" evidence="3 11"/>
<sequence>MGFIAEGNTLAWEDSIKYLEYIREHGVIQLLNIIKNNKDKVTEDFKWGDEVEYILINNDNYKLKLRANEVLDLLMLEEKRNPTTVEHLWRPEYGRFMIEGTPGSPYSGLGKQLLKIQSSLKSRRENVEKYLKPNESILTITSYPRMGCKNFTDPQAEVKGPIAESKFLPDSVINPHFRFSTLTANIRKRRGGPVSINIPMFRDKNTPEYLDQTTYEKVAPVLDDSDNSVNDISSPSNQPFNIFMDAMGFGMGCCCLQTTFQLPTFDDARTVYDQLAPISTIMLSLTAASSIFKGYLSDIDARWTIISQSVDDRNKEELGKIPLNNNKFVINKSRYDSIDCYIGSKSKSFRSEYNDLDLVYDKDVYQKLIENGVDSLLSKHFAHLFIRDPLVIYSDKVEIDDEKNTDHFENIQSTNWQTVRFKPPPPSSSIGWRVELRPMEVQLTDFQNSAFVVFSAILVKAIQDLKLNFYIPITKVDENLKTAHKRASVVNDKFYFRKNIFNNTPNGSIENEYELMTINEIFNGKGGDNKGLIGVLRDYISTLGFDNETTELVNKYIKFVSKRASGEIKSISTWTREFVQNHPAYKHDSIVNDEIQADYLQRCLDISNGTIYDSSILGNKDDYYC</sequence>
<evidence type="ECO:0000256" key="2">
    <source>
        <dbReference type="ARBA" id="ARBA00008100"/>
    </source>
</evidence>
<dbReference type="Gene3D" id="3.30.590.50">
    <property type="match status" value="2"/>
</dbReference>
<keyword evidence="8 11" id="KW-0067">ATP-binding</keyword>
<proteinExistence type="inferred from homology"/>
<evidence type="ECO:0000313" key="13">
    <source>
        <dbReference type="Proteomes" id="UP001344447"/>
    </source>
</evidence>
<organism evidence="12 13">
    <name type="scientific">Dictyostelium firmibasis</name>
    <dbReference type="NCBI Taxonomy" id="79012"/>
    <lineage>
        <taxon>Eukaryota</taxon>
        <taxon>Amoebozoa</taxon>
        <taxon>Evosea</taxon>
        <taxon>Eumycetozoa</taxon>
        <taxon>Dictyostelia</taxon>
        <taxon>Dictyosteliales</taxon>
        <taxon>Dictyosteliaceae</taxon>
        <taxon>Dictyostelium</taxon>
    </lineage>
</organism>
<accession>A0AAN7YYE1</accession>
<dbReference type="GO" id="GO:0006750">
    <property type="term" value="P:glutathione biosynthetic process"/>
    <property type="evidence" value="ECO:0007669"/>
    <property type="project" value="UniProtKB-UniRule"/>
</dbReference>
<dbReference type="Proteomes" id="UP001344447">
    <property type="component" value="Unassembled WGS sequence"/>
</dbReference>
<evidence type="ECO:0000256" key="1">
    <source>
        <dbReference type="ARBA" id="ARBA00005006"/>
    </source>
</evidence>
<evidence type="ECO:0000256" key="6">
    <source>
        <dbReference type="ARBA" id="ARBA00022684"/>
    </source>
</evidence>
<evidence type="ECO:0000256" key="4">
    <source>
        <dbReference type="ARBA" id="ARBA00014618"/>
    </source>
</evidence>
<dbReference type="Gene3D" id="1.10.8.960">
    <property type="match status" value="1"/>
</dbReference>
<comment type="catalytic activity">
    <reaction evidence="11">
        <text>L-cysteine + L-glutamate + ATP = gamma-L-glutamyl-L-cysteine + ADP + phosphate + H(+)</text>
        <dbReference type="Rhea" id="RHEA:13285"/>
        <dbReference type="ChEBI" id="CHEBI:15378"/>
        <dbReference type="ChEBI" id="CHEBI:29985"/>
        <dbReference type="ChEBI" id="CHEBI:30616"/>
        <dbReference type="ChEBI" id="CHEBI:35235"/>
        <dbReference type="ChEBI" id="CHEBI:43474"/>
        <dbReference type="ChEBI" id="CHEBI:58173"/>
        <dbReference type="ChEBI" id="CHEBI:456216"/>
        <dbReference type="EC" id="6.3.2.2"/>
    </reaction>
</comment>
<evidence type="ECO:0000256" key="10">
    <source>
        <dbReference type="ARBA" id="ARBA00032122"/>
    </source>
</evidence>
<reference evidence="12 13" key="1">
    <citation type="submission" date="2023-11" db="EMBL/GenBank/DDBJ databases">
        <title>Dfirmibasis_genome.</title>
        <authorList>
            <person name="Edelbroek B."/>
            <person name="Kjellin J."/>
            <person name="Jerlstrom-Hultqvist J."/>
            <person name="Soderbom F."/>
        </authorList>
    </citation>
    <scope>NUCLEOTIDE SEQUENCE [LARGE SCALE GENOMIC DNA]</scope>
    <source>
        <strain evidence="12 13">TNS-C-14</strain>
    </source>
</reference>
<dbReference type="InterPro" id="IPR014746">
    <property type="entry name" value="Gln_synth/guanido_kin_cat_dom"/>
</dbReference>
<dbReference type="EMBL" id="JAVFKY010000002">
    <property type="protein sequence ID" value="KAK5581017.1"/>
    <property type="molecule type" value="Genomic_DNA"/>
</dbReference>
<keyword evidence="5 11" id="KW-0436">Ligase</keyword>
<dbReference type="Pfam" id="PF03074">
    <property type="entry name" value="GCS"/>
    <property type="match status" value="1"/>
</dbReference>
<dbReference type="FunFam" id="3.30.590.50:FF:000009">
    <property type="entry name" value="Glutamate--cysteine ligase"/>
    <property type="match status" value="1"/>
</dbReference>
<evidence type="ECO:0000313" key="12">
    <source>
        <dbReference type="EMBL" id="KAK5581017.1"/>
    </source>
</evidence>
<evidence type="ECO:0000256" key="9">
    <source>
        <dbReference type="ARBA" id="ARBA00030585"/>
    </source>
</evidence>
<evidence type="ECO:0000256" key="7">
    <source>
        <dbReference type="ARBA" id="ARBA00022741"/>
    </source>
</evidence>
<dbReference type="GO" id="GO:0005524">
    <property type="term" value="F:ATP binding"/>
    <property type="evidence" value="ECO:0007669"/>
    <property type="project" value="UniProtKB-UniRule"/>
</dbReference>
<dbReference type="FunFam" id="3.30.590.50:FF:000002">
    <property type="entry name" value="Glutamate--cysteine ligase catalytic subunit"/>
    <property type="match status" value="1"/>
</dbReference>
<dbReference type="SUPFAM" id="SSF55931">
    <property type="entry name" value="Glutamine synthetase/guanido kinase"/>
    <property type="match status" value="1"/>
</dbReference>
<protein>
    <recommendedName>
        <fullName evidence="4 11">Glutamate--cysteine ligase</fullName>
        <ecNumber evidence="3 11">6.3.2.2</ecNumber>
    </recommendedName>
    <alternativeName>
        <fullName evidence="10 11">Gamma-ECS</fullName>
    </alternativeName>
    <alternativeName>
        <fullName evidence="9 11">Gamma-glutamylcysteine synthetase</fullName>
    </alternativeName>
</protein>
<comment type="similarity">
    <text evidence="2 11">Belongs to the glutamate--cysteine ligase type 3 family.</text>
</comment>
<evidence type="ECO:0000256" key="11">
    <source>
        <dbReference type="RuleBase" id="RU367135"/>
    </source>
</evidence>
<name>A0AAN7YYE1_9MYCE</name>
<keyword evidence="6 11" id="KW-0317">Glutathione biosynthesis</keyword>